<sequence length="119" mass="12936">MKTLTSLAVALIGLAVIEPSFATEPQTVQTQGQKAKGIWIDVRSAEEYQAGHLEGALNVPHTDIATQIAKISPNKDEPINVYCRSGRRSELALNELKKLGYTNVTNQGGYTELLQKGVK</sequence>
<evidence type="ECO:0000256" key="1">
    <source>
        <dbReference type="SAM" id="SignalP"/>
    </source>
</evidence>
<name>A0A4P7CED4_9PAST</name>
<dbReference type="CDD" id="cd00158">
    <property type="entry name" value="RHOD"/>
    <property type="match status" value="1"/>
</dbReference>
<dbReference type="Proteomes" id="UP000294444">
    <property type="component" value="Chromosome"/>
</dbReference>
<organism evidence="3 4">
    <name type="scientific">Actinobacillus indolicus</name>
    <dbReference type="NCBI Taxonomy" id="51049"/>
    <lineage>
        <taxon>Bacteria</taxon>
        <taxon>Pseudomonadati</taxon>
        <taxon>Pseudomonadota</taxon>
        <taxon>Gammaproteobacteria</taxon>
        <taxon>Pasteurellales</taxon>
        <taxon>Pasteurellaceae</taxon>
        <taxon>Actinobacillus</taxon>
    </lineage>
</organism>
<feature type="chain" id="PRO_5021010223" evidence="1">
    <location>
        <begin position="23"/>
        <end position="119"/>
    </location>
</feature>
<reference evidence="3 4" key="1">
    <citation type="submission" date="2019-03" db="EMBL/GenBank/DDBJ databases">
        <authorList>
            <person name="Che Y."/>
            <person name="Zhou L."/>
        </authorList>
    </citation>
    <scope>NUCLEOTIDE SEQUENCE [LARGE SCALE GENOMIC DNA]</scope>
    <source>
        <strain evidence="3 4">AIFJ1607</strain>
    </source>
</reference>
<feature type="domain" description="Rhodanese" evidence="2">
    <location>
        <begin position="33"/>
        <end position="118"/>
    </location>
</feature>
<dbReference type="SMART" id="SM00450">
    <property type="entry name" value="RHOD"/>
    <property type="match status" value="1"/>
</dbReference>
<dbReference type="PANTHER" id="PTHR45431">
    <property type="entry name" value="RHODANESE-LIKE DOMAIN-CONTAINING PROTEIN 15, CHLOROPLASTIC"/>
    <property type="match status" value="1"/>
</dbReference>
<keyword evidence="1" id="KW-0732">Signal</keyword>
<protein>
    <submittedName>
        <fullName evidence="3">Rhodanese-like domain-containing protein</fullName>
    </submittedName>
</protein>
<evidence type="ECO:0000259" key="2">
    <source>
        <dbReference type="PROSITE" id="PS50206"/>
    </source>
</evidence>
<dbReference type="InterPro" id="IPR052367">
    <property type="entry name" value="Thiosulfate_ST/Rhodanese-like"/>
</dbReference>
<dbReference type="KEGG" id="aio:EXH44_02855"/>
<dbReference type="Pfam" id="PF00581">
    <property type="entry name" value="Rhodanese"/>
    <property type="match status" value="1"/>
</dbReference>
<feature type="signal peptide" evidence="1">
    <location>
        <begin position="1"/>
        <end position="22"/>
    </location>
</feature>
<dbReference type="PROSITE" id="PS50206">
    <property type="entry name" value="RHODANESE_3"/>
    <property type="match status" value="1"/>
</dbReference>
<evidence type="ECO:0000313" key="3">
    <source>
        <dbReference type="EMBL" id="QBQ63248.1"/>
    </source>
</evidence>
<proteinExistence type="predicted"/>
<accession>A0A4P7CED4</accession>
<gene>
    <name evidence="3" type="ORF">EXH44_02855</name>
</gene>
<dbReference type="Gene3D" id="3.40.250.10">
    <property type="entry name" value="Rhodanese-like domain"/>
    <property type="match status" value="1"/>
</dbReference>
<dbReference type="RefSeq" id="WP_162856184.1">
    <property type="nucleotide sequence ID" value="NZ_CP038145.1"/>
</dbReference>
<dbReference type="InterPro" id="IPR001763">
    <property type="entry name" value="Rhodanese-like_dom"/>
</dbReference>
<dbReference type="InterPro" id="IPR036873">
    <property type="entry name" value="Rhodanese-like_dom_sf"/>
</dbReference>
<dbReference type="SUPFAM" id="SSF52821">
    <property type="entry name" value="Rhodanese/Cell cycle control phosphatase"/>
    <property type="match status" value="1"/>
</dbReference>
<dbReference type="PANTHER" id="PTHR45431:SF3">
    <property type="entry name" value="RHODANESE-LIKE DOMAIN-CONTAINING PROTEIN 15, CHLOROPLASTIC"/>
    <property type="match status" value="1"/>
</dbReference>
<keyword evidence="4" id="KW-1185">Reference proteome</keyword>
<evidence type="ECO:0000313" key="4">
    <source>
        <dbReference type="Proteomes" id="UP000294444"/>
    </source>
</evidence>
<dbReference type="AlphaFoldDB" id="A0A4P7CED4"/>
<dbReference type="EMBL" id="CP038145">
    <property type="protein sequence ID" value="QBQ63248.1"/>
    <property type="molecule type" value="Genomic_DNA"/>
</dbReference>